<gene>
    <name evidence="1" type="ORF">HYPDE_39793</name>
</gene>
<sequence length="94" mass="10525">MLHTPVRRGRPKGTGIDDNQRLAQLAELLRIRPDLRPTTAIRQMGYSDPSAIRRLRDKYKIFALGTRTSLKNLVVSANASNDPKLAQSGTLQTR</sequence>
<dbReference type="HOGENOM" id="CLU_2382216_0_0_5"/>
<dbReference type="Proteomes" id="UP000005952">
    <property type="component" value="Chromosome"/>
</dbReference>
<keyword evidence="2" id="KW-1185">Reference proteome</keyword>
<dbReference type="AlphaFoldDB" id="N0BBJ5"/>
<evidence type="ECO:0000313" key="1">
    <source>
        <dbReference type="EMBL" id="AGK59627.1"/>
    </source>
</evidence>
<dbReference type="RefSeq" id="WP_015599642.1">
    <property type="nucleotide sequence ID" value="NC_021172.1"/>
</dbReference>
<accession>N0BBJ5</accession>
<evidence type="ECO:0000313" key="2">
    <source>
        <dbReference type="Proteomes" id="UP000005952"/>
    </source>
</evidence>
<dbReference type="KEGG" id="hdt:HYPDE_39793"/>
<organism evidence="1 2">
    <name type="scientific">Hyphomicrobium denitrificans 1NES1</name>
    <dbReference type="NCBI Taxonomy" id="670307"/>
    <lineage>
        <taxon>Bacteria</taxon>
        <taxon>Pseudomonadati</taxon>
        <taxon>Pseudomonadota</taxon>
        <taxon>Alphaproteobacteria</taxon>
        <taxon>Hyphomicrobiales</taxon>
        <taxon>Hyphomicrobiaceae</taxon>
        <taxon>Hyphomicrobium</taxon>
    </lineage>
</organism>
<dbReference type="EMBL" id="CP005587">
    <property type="protein sequence ID" value="AGK59627.1"/>
    <property type="molecule type" value="Genomic_DNA"/>
</dbReference>
<dbReference type="OrthoDB" id="7555078at2"/>
<reference evidence="1 2" key="1">
    <citation type="journal article" date="2013" name="Genome Announc.">
        <title>Genome sequences for three denitrifying bacterial strains isolated from a uranium- and nitrate-contaminated subsurface environment.</title>
        <authorList>
            <person name="Venkatramanan R."/>
            <person name="Prakash O."/>
            <person name="Woyke T."/>
            <person name="Chain P."/>
            <person name="Goodwin L.A."/>
            <person name="Watson D."/>
            <person name="Brooks S."/>
            <person name="Kostka J.E."/>
            <person name="Green S.J."/>
        </authorList>
    </citation>
    <scope>NUCLEOTIDE SEQUENCE [LARGE SCALE GENOMIC DNA]</scope>
    <source>
        <strain evidence="1 2">1NES1</strain>
    </source>
</reference>
<protein>
    <submittedName>
        <fullName evidence="1">Uncharacterized protein</fullName>
    </submittedName>
</protein>
<proteinExistence type="predicted"/>
<name>N0BBJ5_9HYPH</name>